<sequence>MNLIEALQTVPDYRKARGKRHLLWIILVFIVMGKLAGYRGNRPLEEFAQRYVQRWPAYCNIGLIFPLDKRAISTVQVVIVLS</sequence>
<feature type="transmembrane region" description="Helical" evidence="1">
    <location>
        <begin position="21"/>
        <end position="38"/>
    </location>
</feature>
<organism evidence="3 4">
    <name type="scientific">Phormidium tenue NIES-30</name>
    <dbReference type="NCBI Taxonomy" id="549789"/>
    <lineage>
        <taxon>Bacteria</taxon>
        <taxon>Bacillati</taxon>
        <taxon>Cyanobacteriota</taxon>
        <taxon>Cyanophyceae</taxon>
        <taxon>Oscillatoriophycideae</taxon>
        <taxon>Oscillatoriales</taxon>
        <taxon>Oscillatoriaceae</taxon>
        <taxon>Phormidium</taxon>
    </lineage>
</organism>
<protein>
    <recommendedName>
        <fullName evidence="2">H repeat-associated protein N-terminal domain-containing protein</fullName>
    </recommendedName>
</protein>
<keyword evidence="1" id="KW-0472">Membrane</keyword>
<dbReference type="InterPro" id="IPR032806">
    <property type="entry name" value="YbfD_N"/>
</dbReference>
<dbReference type="Pfam" id="PF13808">
    <property type="entry name" value="DDE_Tnp_1_assoc"/>
    <property type="match status" value="1"/>
</dbReference>
<reference evidence="3 4" key="1">
    <citation type="submission" date="2016-11" db="EMBL/GenBank/DDBJ databases">
        <title>Draft Genome Sequences of Nine Cyanobacterial Strains from Diverse Habitats.</title>
        <authorList>
            <person name="Zhu T."/>
            <person name="Hou S."/>
            <person name="Lu X."/>
            <person name="Hess W.R."/>
        </authorList>
    </citation>
    <scope>NUCLEOTIDE SEQUENCE [LARGE SCALE GENOMIC DNA]</scope>
    <source>
        <strain evidence="3 4">NIES-30</strain>
    </source>
</reference>
<keyword evidence="1" id="KW-1133">Transmembrane helix</keyword>
<dbReference type="OrthoDB" id="574640at2"/>
<proteinExistence type="predicted"/>
<evidence type="ECO:0000256" key="1">
    <source>
        <dbReference type="SAM" id="Phobius"/>
    </source>
</evidence>
<keyword evidence="1" id="KW-0812">Transmembrane</keyword>
<accession>A0A1U7J646</accession>
<dbReference type="RefSeq" id="WP_073608245.1">
    <property type="nucleotide sequence ID" value="NZ_MRCG01000006.1"/>
</dbReference>
<comment type="caution">
    <text evidence="3">The sequence shown here is derived from an EMBL/GenBank/DDBJ whole genome shotgun (WGS) entry which is preliminary data.</text>
</comment>
<dbReference type="AlphaFoldDB" id="A0A1U7J646"/>
<evidence type="ECO:0000313" key="3">
    <source>
        <dbReference type="EMBL" id="OKH48316.1"/>
    </source>
</evidence>
<feature type="domain" description="H repeat-associated protein N-terminal" evidence="2">
    <location>
        <begin position="5"/>
        <end position="54"/>
    </location>
</feature>
<evidence type="ECO:0000313" key="4">
    <source>
        <dbReference type="Proteomes" id="UP000185557"/>
    </source>
</evidence>
<dbReference type="Proteomes" id="UP000185557">
    <property type="component" value="Unassembled WGS sequence"/>
</dbReference>
<gene>
    <name evidence="3" type="ORF">NIES30_09775</name>
</gene>
<dbReference type="EMBL" id="MRCG01000006">
    <property type="protein sequence ID" value="OKH48316.1"/>
    <property type="molecule type" value="Genomic_DNA"/>
</dbReference>
<name>A0A1U7J646_9CYAN</name>
<evidence type="ECO:0000259" key="2">
    <source>
        <dbReference type="Pfam" id="PF13808"/>
    </source>
</evidence>
<keyword evidence="4" id="KW-1185">Reference proteome</keyword>